<evidence type="ECO:0000313" key="1">
    <source>
        <dbReference type="EMBL" id="HJA78890.1"/>
    </source>
</evidence>
<protein>
    <submittedName>
        <fullName evidence="1">Uncharacterized protein</fullName>
    </submittedName>
</protein>
<evidence type="ECO:0000313" key="2">
    <source>
        <dbReference type="Proteomes" id="UP000823821"/>
    </source>
</evidence>
<proteinExistence type="predicted"/>
<dbReference type="EMBL" id="DWZD01000033">
    <property type="protein sequence ID" value="HJA78890.1"/>
    <property type="molecule type" value="Genomic_DNA"/>
</dbReference>
<gene>
    <name evidence="1" type="ORF">H9784_04875</name>
</gene>
<sequence>MAIIDSTAVFHEGPLNSETNSRAVPLTALRLPGRMEPIPFRLSVTEAFDPAELDNLSLTLQEADNCDGDWTDVPDAGLTIPGTALTAGARVGWRHLPQGVRKSWLRLHLVPTPQASQSVSKGRLFVALTREEDLPYEPALQVK</sequence>
<reference evidence="1" key="2">
    <citation type="submission" date="2021-04" db="EMBL/GenBank/DDBJ databases">
        <authorList>
            <person name="Gilroy R."/>
        </authorList>
    </citation>
    <scope>NUCLEOTIDE SEQUENCE</scope>
    <source>
        <strain evidence="1">5032</strain>
    </source>
</reference>
<dbReference type="Gene3D" id="2.60.120.1110">
    <property type="match status" value="1"/>
</dbReference>
<name>A0A9D2HL35_9BACT</name>
<dbReference type="Proteomes" id="UP000823821">
    <property type="component" value="Unassembled WGS sequence"/>
</dbReference>
<comment type="caution">
    <text evidence="1">The sequence shown here is derived from an EMBL/GenBank/DDBJ whole genome shotgun (WGS) entry which is preliminary data.</text>
</comment>
<accession>A0A9D2HL35</accession>
<dbReference type="AlphaFoldDB" id="A0A9D2HL35"/>
<organism evidence="1 2">
    <name type="scientific">Candidatus Desulfovibrio intestinavium</name>
    <dbReference type="NCBI Taxonomy" id="2838534"/>
    <lineage>
        <taxon>Bacteria</taxon>
        <taxon>Pseudomonadati</taxon>
        <taxon>Thermodesulfobacteriota</taxon>
        <taxon>Desulfovibrionia</taxon>
        <taxon>Desulfovibrionales</taxon>
        <taxon>Desulfovibrionaceae</taxon>
        <taxon>Desulfovibrio</taxon>
    </lineage>
</organism>
<reference evidence="1" key="1">
    <citation type="journal article" date="2021" name="PeerJ">
        <title>Extensive microbial diversity within the chicken gut microbiome revealed by metagenomics and culture.</title>
        <authorList>
            <person name="Gilroy R."/>
            <person name="Ravi A."/>
            <person name="Getino M."/>
            <person name="Pursley I."/>
            <person name="Horton D.L."/>
            <person name="Alikhan N.F."/>
            <person name="Baker D."/>
            <person name="Gharbi K."/>
            <person name="Hall N."/>
            <person name="Watson M."/>
            <person name="Adriaenssens E.M."/>
            <person name="Foster-Nyarko E."/>
            <person name="Jarju S."/>
            <person name="Secka A."/>
            <person name="Antonio M."/>
            <person name="Oren A."/>
            <person name="Chaudhuri R.R."/>
            <person name="La Ragione R."/>
            <person name="Hildebrand F."/>
            <person name="Pallen M.J."/>
        </authorList>
    </citation>
    <scope>NUCLEOTIDE SEQUENCE</scope>
    <source>
        <strain evidence="1">5032</strain>
    </source>
</reference>